<evidence type="ECO:0000313" key="13">
    <source>
        <dbReference type="Proteomes" id="UP000824070"/>
    </source>
</evidence>
<evidence type="ECO:0000256" key="3">
    <source>
        <dbReference type="ARBA" id="ARBA00022763"/>
    </source>
</evidence>
<dbReference type="PROSITE" id="PS51194">
    <property type="entry name" value="HELICASE_CTER"/>
    <property type="match status" value="1"/>
</dbReference>
<dbReference type="NCBIfam" id="TIGR00580">
    <property type="entry name" value="mfd"/>
    <property type="match status" value="1"/>
</dbReference>
<dbReference type="PROSITE" id="PS51192">
    <property type="entry name" value="HELICASE_ATP_BIND_1"/>
    <property type="match status" value="1"/>
</dbReference>
<keyword evidence="2 9" id="KW-0547">Nucleotide-binding</keyword>
<dbReference type="Pfam" id="PF03461">
    <property type="entry name" value="TRCF"/>
    <property type="match status" value="1"/>
</dbReference>
<comment type="function">
    <text evidence="9">Couples transcription and DNA repair by recognizing RNA polymerase (RNAP) stalled at DNA lesions. Mediates ATP-dependent release of RNAP and its truncated transcript from the DNA, and recruitment of nucleotide excision repair machinery to the damaged site.</text>
</comment>
<keyword evidence="3 9" id="KW-0227">DNA damage</keyword>
<organism evidence="12 13">
    <name type="scientific">Candidatus Alloenteromonas pullicola</name>
    <dbReference type="NCBI Taxonomy" id="2840784"/>
    <lineage>
        <taxon>Bacteria</taxon>
        <taxon>Bacillati</taxon>
        <taxon>Bacillota</taxon>
        <taxon>Bacillota incertae sedis</taxon>
        <taxon>Candidatus Alloenteromonas</taxon>
    </lineage>
</organism>
<evidence type="ECO:0000259" key="10">
    <source>
        <dbReference type="PROSITE" id="PS51192"/>
    </source>
</evidence>
<dbReference type="Gene3D" id="2.40.10.170">
    <property type="match status" value="1"/>
</dbReference>
<dbReference type="InterPro" id="IPR005118">
    <property type="entry name" value="TRCF_C"/>
</dbReference>
<dbReference type="SMART" id="SM00982">
    <property type="entry name" value="TRCF"/>
    <property type="match status" value="1"/>
</dbReference>
<dbReference type="Pfam" id="PF00271">
    <property type="entry name" value="Helicase_C"/>
    <property type="match status" value="1"/>
</dbReference>
<dbReference type="InterPro" id="IPR036101">
    <property type="entry name" value="CarD-like/TRCF_RID_sf"/>
</dbReference>
<dbReference type="GO" id="GO:0000716">
    <property type="term" value="P:transcription-coupled nucleotide-excision repair, DNA damage recognition"/>
    <property type="evidence" value="ECO:0007669"/>
    <property type="project" value="UniProtKB-UniRule"/>
</dbReference>
<dbReference type="EC" id="3.6.4.-" evidence="9"/>
<evidence type="ECO:0000256" key="1">
    <source>
        <dbReference type="ARBA" id="ARBA00022490"/>
    </source>
</evidence>
<feature type="domain" description="Helicase ATP-binding" evidence="10">
    <location>
        <begin position="619"/>
        <end position="780"/>
    </location>
</feature>
<dbReference type="Pfam" id="PF00270">
    <property type="entry name" value="DEAD"/>
    <property type="match status" value="1"/>
</dbReference>
<dbReference type="Gene3D" id="3.30.2060.10">
    <property type="entry name" value="Penicillin-binding protein 1b domain"/>
    <property type="match status" value="1"/>
</dbReference>
<keyword evidence="6 9" id="KW-0067">ATP-binding</keyword>
<keyword evidence="4 9" id="KW-0378">Hydrolase</keyword>
<dbReference type="Pfam" id="PF17757">
    <property type="entry name" value="UvrB_inter"/>
    <property type="match status" value="1"/>
</dbReference>
<dbReference type="SUPFAM" id="SSF143517">
    <property type="entry name" value="TRCF domain-like"/>
    <property type="match status" value="1"/>
</dbReference>
<dbReference type="SMART" id="SM00490">
    <property type="entry name" value="HELICc"/>
    <property type="match status" value="1"/>
</dbReference>
<evidence type="ECO:0000256" key="6">
    <source>
        <dbReference type="ARBA" id="ARBA00022840"/>
    </source>
</evidence>
<comment type="caution">
    <text evidence="12">The sequence shown here is derived from an EMBL/GenBank/DDBJ whole genome shotgun (WGS) entry which is preliminary data.</text>
</comment>
<dbReference type="AlphaFoldDB" id="A0A9D1LPA4"/>
<dbReference type="SMART" id="SM00487">
    <property type="entry name" value="DEXDc"/>
    <property type="match status" value="1"/>
</dbReference>
<dbReference type="Pfam" id="PF02559">
    <property type="entry name" value="CarD_TRCF_RID"/>
    <property type="match status" value="1"/>
</dbReference>
<dbReference type="InterPro" id="IPR001650">
    <property type="entry name" value="Helicase_C-like"/>
</dbReference>
<reference evidence="12" key="2">
    <citation type="journal article" date="2021" name="PeerJ">
        <title>Extensive microbial diversity within the chicken gut microbiome revealed by metagenomics and culture.</title>
        <authorList>
            <person name="Gilroy R."/>
            <person name="Ravi A."/>
            <person name="Getino M."/>
            <person name="Pursley I."/>
            <person name="Horton D.L."/>
            <person name="Alikhan N.F."/>
            <person name="Baker D."/>
            <person name="Gharbi K."/>
            <person name="Hall N."/>
            <person name="Watson M."/>
            <person name="Adriaenssens E.M."/>
            <person name="Foster-Nyarko E."/>
            <person name="Jarju S."/>
            <person name="Secka A."/>
            <person name="Antonio M."/>
            <person name="Oren A."/>
            <person name="Chaudhuri R.R."/>
            <person name="La Ragione R."/>
            <person name="Hildebrand F."/>
            <person name="Pallen M.J."/>
        </authorList>
    </citation>
    <scope>NUCLEOTIDE SEQUENCE</scope>
    <source>
        <strain evidence="12">ChiGjej1B1-22543</strain>
    </source>
</reference>
<dbReference type="PANTHER" id="PTHR47964">
    <property type="entry name" value="ATP-DEPENDENT DNA HELICASE HOMOLOG RECG, CHLOROPLASTIC"/>
    <property type="match status" value="1"/>
</dbReference>
<gene>
    <name evidence="9 12" type="primary">mfd</name>
    <name evidence="12" type="ORF">IAC52_04530</name>
</gene>
<comment type="subcellular location">
    <subcellularLocation>
        <location evidence="9">Cytoplasm</location>
    </subcellularLocation>
</comment>
<dbReference type="SUPFAM" id="SSF52540">
    <property type="entry name" value="P-loop containing nucleoside triphosphate hydrolases"/>
    <property type="match status" value="4"/>
</dbReference>
<dbReference type="GO" id="GO:0005737">
    <property type="term" value="C:cytoplasm"/>
    <property type="evidence" value="ECO:0007669"/>
    <property type="project" value="UniProtKB-SubCell"/>
</dbReference>
<evidence type="ECO:0000256" key="9">
    <source>
        <dbReference type="HAMAP-Rule" id="MF_00969"/>
    </source>
</evidence>
<dbReference type="HAMAP" id="MF_00969">
    <property type="entry name" value="TRCF"/>
    <property type="match status" value="1"/>
</dbReference>
<dbReference type="CDD" id="cd17991">
    <property type="entry name" value="DEXHc_TRCF"/>
    <property type="match status" value="1"/>
</dbReference>
<dbReference type="PANTHER" id="PTHR47964:SF1">
    <property type="entry name" value="ATP-DEPENDENT DNA HELICASE HOMOLOG RECG, CHLOROPLASTIC"/>
    <property type="match status" value="1"/>
</dbReference>
<dbReference type="InterPro" id="IPR027417">
    <property type="entry name" value="P-loop_NTPase"/>
</dbReference>
<dbReference type="GO" id="GO:0003678">
    <property type="term" value="F:DNA helicase activity"/>
    <property type="evidence" value="ECO:0007669"/>
    <property type="project" value="TreeGrafter"/>
</dbReference>
<keyword evidence="5" id="KW-0347">Helicase</keyword>
<dbReference type="InterPro" id="IPR003711">
    <property type="entry name" value="CarD-like/TRCF_RID"/>
</dbReference>
<dbReference type="SUPFAM" id="SSF141259">
    <property type="entry name" value="CarD-like"/>
    <property type="match status" value="1"/>
</dbReference>
<dbReference type="GO" id="GO:0003684">
    <property type="term" value="F:damaged DNA binding"/>
    <property type="evidence" value="ECO:0007669"/>
    <property type="project" value="InterPro"/>
</dbReference>
<proteinExistence type="inferred from homology"/>
<evidence type="ECO:0000313" key="12">
    <source>
        <dbReference type="EMBL" id="HIU45543.1"/>
    </source>
</evidence>
<accession>A0A9D1LPA4</accession>
<evidence type="ECO:0000256" key="7">
    <source>
        <dbReference type="ARBA" id="ARBA00023125"/>
    </source>
</evidence>
<sequence>MDLLSLVSSSPASQALYDGHGDFVVEECLGAGLLYASIFKSKGGSYALICSNQYAAQRLYEFLLNFLDEESVIFFPADELLRAESVSSSKELLSQRLYGLGRLLTGGDKILVTHPSALLRYLPDRESFRKACIKIEKGGHYDLSKIKSRLVELGYEGANKVDHSLQFASRGDILDVYSVSYPDPIRIEFFDDEVESIRFFDVAEQESKKEAESCLILPSSDIFLDETGLDELKKELSRKEVEALNLLSEPLQQALRANTDDAINKFEEHDYQPYLYKYFAMVSKPCSVLTYFSPRQVYFCNHQSCLEAIDMLQEEANGYLTDLALSGECPFSINLYIPLEEAIDGKKAIYGSPFATRQGAYVFQAHKIAITGKSLSAIVPSIQSYLSTGEKVVLCLSEPHQEKTVKGLLDDAKIPYEDVEGFNLPIGSIGFSKSGLSEGFEVPSLGLAFLSGNELFGRRIVNSRFTARFKDATILKSFEDLKPGDYVVHEYNGIGQYLGVETIEVDGKHRDFLHIAYANNEYLYVPLEQFRLVRKYAGREGATPKLSSLSSGEWEKRKKRIKERINELADRLIALYGARARERGYAFAKDDDLQAQFENEFPHQLTRDQQKAVDDIKRDMESPTIMDRLVCADVGFGKTEVAFRAAFKAIDNGKQVALLCPTTLLARQHFDVANERFSSFGIRIALFSRLVPESVQKEQLEKVAKGEIDLVIGTHRLLSKDFVFKDLGLLIIDEEQRFGVEQKERIKEMKHSVDVLSLSATPIPRTLQMSLVGIRPMSEINTAPSSRMPIQTYVTPYSTSVVDELISRELARGGQVFYVHNKVQTIYSVAHRLQARNSGAFVGVVHGQMDKDEIEDTMSKFYDGQLNVLVCTSIVENGIDVPNANMIIVEDADTFGLSQLYQIKGRVGRGQRIAYAYLMYRPKKKMNEDAVKRLQAIGEFTELGSGYKIAQRDLMIRGAGDILGPEQAGFIDSVGLDLYLKMLNEAVTSKKEGREIPPPKPKAMLDVDAYIPKDYASESDKVELYQQLESIKDEASLNSFEKRLRDIYGRLPKEVKSLIEKTRIDIMSSSPEFESLKEDSGAVMITLSEPFCQIGGIGNELFNVLVAYMDVVSASYVKKRLMLRVVEKGDWMPKLNKIIKGIHKLYLKHLGAK</sequence>
<dbReference type="InterPro" id="IPR004576">
    <property type="entry name" value="Mfd"/>
</dbReference>
<dbReference type="Proteomes" id="UP000824070">
    <property type="component" value="Unassembled WGS sequence"/>
</dbReference>
<protein>
    <recommendedName>
        <fullName evidence="9">Transcription-repair-coupling factor</fullName>
        <shortName evidence="9">TRCF</shortName>
        <ecNumber evidence="9">3.6.4.-</ecNumber>
    </recommendedName>
</protein>
<comment type="similarity">
    <text evidence="9">In the N-terminal section; belongs to the UvrB family.</text>
</comment>
<dbReference type="GO" id="GO:0005524">
    <property type="term" value="F:ATP binding"/>
    <property type="evidence" value="ECO:0007669"/>
    <property type="project" value="UniProtKB-UniRule"/>
</dbReference>
<dbReference type="InterPro" id="IPR011545">
    <property type="entry name" value="DEAD/DEAH_box_helicase_dom"/>
</dbReference>
<dbReference type="InterPro" id="IPR014001">
    <property type="entry name" value="Helicase_ATP-bd"/>
</dbReference>
<evidence type="ECO:0000256" key="5">
    <source>
        <dbReference type="ARBA" id="ARBA00022806"/>
    </source>
</evidence>
<evidence type="ECO:0000256" key="4">
    <source>
        <dbReference type="ARBA" id="ARBA00022801"/>
    </source>
</evidence>
<dbReference type="SMART" id="SM01058">
    <property type="entry name" value="CarD_TRCF"/>
    <property type="match status" value="1"/>
</dbReference>
<dbReference type="Gene3D" id="3.40.50.300">
    <property type="entry name" value="P-loop containing nucleotide triphosphate hydrolases"/>
    <property type="match status" value="2"/>
</dbReference>
<keyword evidence="1 9" id="KW-0963">Cytoplasm</keyword>
<dbReference type="GO" id="GO:0016787">
    <property type="term" value="F:hydrolase activity"/>
    <property type="evidence" value="ECO:0007669"/>
    <property type="project" value="UniProtKB-KW"/>
</dbReference>
<feature type="domain" description="Helicase C-terminal" evidence="11">
    <location>
        <begin position="801"/>
        <end position="955"/>
    </location>
</feature>
<reference evidence="12" key="1">
    <citation type="submission" date="2020-10" db="EMBL/GenBank/DDBJ databases">
        <authorList>
            <person name="Gilroy R."/>
        </authorList>
    </citation>
    <scope>NUCLEOTIDE SEQUENCE</scope>
    <source>
        <strain evidence="12">ChiGjej1B1-22543</strain>
    </source>
</reference>
<evidence type="ECO:0000256" key="8">
    <source>
        <dbReference type="ARBA" id="ARBA00023204"/>
    </source>
</evidence>
<comment type="similarity">
    <text evidence="9">In the C-terminal section; belongs to the helicase family. RecG subfamily.</text>
</comment>
<name>A0A9D1LPA4_9FIRM</name>
<keyword evidence="8 9" id="KW-0234">DNA repair</keyword>
<evidence type="ECO:0000256" key="2">
    <source>
        <dbReference type="ARBA" id="ARBA00022741"/>
    </source>
</evidence>
<dbReference type="EMBL" id="DVMV01000038">
    <property type="protein sequence ID" value="HIU45543.1"/>
    <property type="molecule type" value="Genomic_DNA"/>
</dbReference>
<dbReference type="Gene3D" id="3.40.50.11180">
    <property type="match status" value="1"/>
</dbReference>
<dbReference type="GO" id="GO:0006355">
    <property type="term" value="P:regulation of DNA-templated transcription"/>
    <property type="evidence" value="ECO:0007669"/>
    <property type="project" value="UniProtKB-UniRule"/>
</dbReference>
<dbReference type="InterPro" id="IPR041471">
    <property type="entry name" value="UvrB_inter"/>
</dbReference>
<evidence type="ECO:0000259" key="11">
    <source>
        <dbReference type="PROSITE" id="PS51194"/>
    </source>
</evidence>
<dbReference type="Gene3D" id="3.90.1150.50">
    <property type="entry name" value="Transcription-repair-coupling factor, D7 domain"/>
    <property type="match status" value="1"/>
</dbReference>
<dbReference type="InterPro" id="IPR037235">
    <property type="entry name" value="TRCF-like_C_D7"/>
</dbReference>
<keyword evidence="7 9" id="KW-0238">DNA-binding</keyword>
<dbReference type="InterPro" id="IPR047112">
    <property type="entry name" value="RecG/Mfd"/>
</dbReference>